<feature type="domain" description="Ubiquitin-like" evidence="1">
    <location>
        <begin position="168"/>
        <end position="254"/>
    </location>
</feature>
<keyword evidence="3" id="KW-1185">Reference proteome</keyword>
<evidence type="ECO:0000313" key="3">
    <source>
        <dbReference type="Proteomes" id="UP000054485"/>
    </source>
</evidence>
<dbReference type="Pfam" id="PF22893">
    <property type="entry name" value="ULD_2"/>
    <property type="match status" value="1"/>
</dbReference>
<evidence type="ECO:0000259" key="1">
    <source>
        <dbReference type="Pfam" id="PF22893"/>
    </source>
</evidence>
<dbReference type="Proteomes" id="UP000054485">
    <property type="component" value="Unassembled WGS sequence"/>
</dbReference>
<reference evidence="2 3" key="1">
    <citation type="submission" date="2014-04" db="EMBL/GenBank/DDBJ databases">
        <authorList>
            <consortium name="DOE Joint Genome Institute"/>
            <person name="Kuo A."/>
            <person name="Ruytinx J."/>
            <person name="Rineau F."/>
            <person name="Colpaert J."/>
            <person name="Kohler A."/>
            <person name="Nagy L.G."/>
            <person name="Floudas D."/>
            <person name="Copeland A."/>
            <person name="Barry K.W."/>
            <person name="Cichocki N."/>
            <person name="Veneault-Fourrey C."/>
            <person name="LaButti K."/>
            <person name="Lindquist E.A."/>
            <person name="Lipzen A."/>
            <person name="Lundell T."/>
            <person name="Morin E."/>
            <person name="Murat C."/>
            <person name="Sun H."/>
            <person name="Tunlid A."/>
            <person name="Henrissat B."/>
            <person name="Grigoriev I.V."/>
            <person name="Hibbett D.S."/>
            <person name="Martin F."/>
            <person name="Nordberg H.P."/>
            <person name="Cantor M.N."/>
            <person name="Hua S.X."/>
        </authorList>
    </citation>
    <scope>NUCLEOTIDE SEQUENCE [LARGE SCALE GENOMIC DNA]</scope>
    <source>
        <strain evidence="2 3">UH-Slu-Lm8-n1</strain>
    </source>
</reference>
<proteinExistence type="predicted"/>
<gene>
    <name evidence="2" type="ORF">CY34DRAFT_93307</name>
</gene>
<dbReference type="HOGENOM" id="CLU_061315_0_0_1"/>
<accession>A0A0D0A695</accession>
<dbReference type="InParanoid" id="A0A0D0A695"/>
<evidence type="ECO:0000313" key="2">
    <source>
        <dbReference type="EMBL" id="KIK37111.1"/>
    </source>
</evidence>
<name>A0A0D0A695_9AGAM</name>
<protein>
    <recommendedName>
        <fullName evidence="1">Ubiquitin-like domain-containing protein</fullName>
    </recommendedName>
</protein>
<dbReference type="EMBL" id="KN835475">
    <property type="protein sequence ID" value="KIK37111.1"/>
    <property type="molecule type" value="Genomic_DNA"/>
</dbReference>
<reference evidence="3" key="2">
    <citation type="submission" date="2015-01" db="EMBL/GenBank/DDBJ databases">
        <title>Evolutionary Origins and Diversification of the Mycorrhizal Mutualists.</title>
        <authorList>
            <consortium name="DOE Joint Genome Institute"/>
            <consortium name="Mycorrhizal Genomics Consortium"/>
            <person name="Kohler A."/>
            <person name="Kuo A."/>
            <person name="Nagy L.G."/>
            <person name="Floudas D."/>
            <person name="Copeland A."/>
            <person name="Barry K.W."/>
            <person name="Cichocki N."/>
            <person name="Veneault-Fourrey C."/>
            <person name="LaButti K."/>
            <person name="Lindquist E.A."/>
            <person name="Lipzen A."/>
            <person name="Lundell T."/>
            <person name="Morin E."/>
            <person name="Murat C."/>
            <person name="Riley R."/>
            <person name="Ohm R."/>
            <person name="Sun H."/>
            <person name="Tunlid A."/>
            <person name="Henrissat B."/>
            <person name="Grigoriev I.V."/>
            <person name="Hibbett D.S."/>
            <person name="Martin F."/>
        </authorList>
    </citation>
    <scope>NUCLEOTIDE SEQUENCE [LARGE SCALE GENOMIC DNA]</scope>
    <source>
        <strain evidence="3">UH-Slu-Lm8-n1</strain>
    </source>
</reference>
<sequence length="289" mass="32074">MAQLALPMVQAVASVIPLVGAPMQAAIGGLLTSLQAIDVRAWMTASIRELCNASPASDPVEQSRRESFVRMLQVTSSRVTMLRQRCLASTPVTQAIAGCFVEIDRYLAEYLWSSSMQSQRDMREVLVILQREQEDRQNFLMTIENLVTRQHSSVGPTATQLIGTATRGCVTLIDATGHQHPISVDFCTSFEQFNEMLKVLFKCNSIKAQIQRRYMESGHYDLCIDEGTQVTQLTCNEWSKLEAGTKVVMRIIIQQQTTSYGCPCGAVNTLGIGSVTYSFERQAGCSIDW</sequence>
<dbReference type="OrthoDB" id="2998888at2759"/>
<organism evidence="2 3">
    <name type="scientific">Suillus luteus UH-Slu-Lm8-n1</name>
    <dbReference type="NCBI Taxonomy" id="930992"/>
    <lineage>
        <taxon>Eukaryota</taxon>
        <taxon>Fungi</taxon>
        <taxon>Dikarya</taxon>
        <taxon>Basidiomycota</taxon>
        <taxon>Agaricomycotina</taxon>
        <taxon>Agaricomycetes</taxon>
        <taxon>Agaricomycetidae</taxon>
        <taxon>Boletales</taxon>
        <taxon>Suillineae</taxon>
        <taxon>Suillaceae</taxon>
        <taxon>Suillus</taxon>
    </lineage>
</organism>
<dbReference type="InterPro" id="IPR054464">
    <property type="entry name" value="ULD_fung"/>
</dbReference>
<dbReference type="AlphaFoldDB" id="A0A0D0A695"/>